<dbReference type="SUPFAM" id="SSF52096">
    <property type="entry name" value="ClpP/crotonase"/>
    <property type="match status" value="2"/>
</dbReference>
<sequence>MDDKGIPAAWQQTMADWSARRTMALAMGGECKLTKQRRQGRGDARQRLERLVDPDSFREFGTLVGGIERVEQPIAPADGIVTGFALLDGRPVLIGAEDFTVQGGSIGFGAHAKRLRLAQLALQERCPLILLLEGAGERASNSLQRHPYAPNDLQLLAQLKGKVPTVAVVMGPSAGHGALSGVLLDLVIMVEGSSLFAAGPPLVAKALGEQISAEALGGASIHTRHSGVGHNRVADESQAVAAVRQFLHYLPQNAWQRPQRRVGGGDEGKRALAEIFTLVPRDNNQPYEIRAVIQALVDDGRYFELQPEYGRSMVLALARLAGQSILIVANQPMVMAGTINKAAATKAAYFLELAADFHLPVLFLADNPGVLPGSAAEREGTLAAAGQMYLAQSRLRAAKLHVTLRKAYGFGSSVMGMNPFDQQTMTLAFPGLSFGGLPSQGGSEAAGMDSEAAARMAQREQQAAWSAADTLAFDEIIDPRSLRNALIDGLVLAQGRLDEGAQPRG</sequence>
<gene>
    <name evidence="3" type="ORF">GCM10023333_12080</name>
</gene>
<dbReference type="RefSeq" id="WP_345334413.1">
    <property type="nucleotide sequence ID" value="NZ_BAABJZ010000016.1"/>
</dbReference>
<dbReference type="InterPro" id="IPR034733">
    <property type="entry name" value="AcCoA_carboxyl_beta"/>
</dbReference>
<protein>
    <submittedName>
        <fullName evidence="3">Carboxyl transferase domain-containing protein</fullName>
    </submittedName>
</protein>
<dbReference type="PROSITE" id="PS50989">
    <property type="entry name" value="COA_CT_CTER"/>
    <property type="match status" value="1"/>
</dbReference>
<keyword evidence="3" id="KW-0808">Transferase</keyword>
<dbReference type="PANTHER" id="PTHR43842:SF2">
    <property type="entry name" value="PROPIONYL-COA CARBOXYLASE BETA CHAIN, MITOCHONDRIAL"/>
    <property type="match status" value="1"/>
</dbReference>
<dbReference type="GO" id="GO:0016740">
    <property type="term" value="F:transferase activity"/>
    <property type="evidence" value="ECO:0007669"/>
    <property type="project" value="UniProtKB-KW"/>
</dbReference>
<feature type="domain" description="CoA carboxyltransferase N-terminal" evidence="1">
    <location>
        <begin position="9"/>
        <end position="262"/>
    </location>
</feature>
<evidence type="ECO:0000259" key="2">
    <source>
        <dbReference type="PROSITE" id="PS50989"/>
    </source>
</evidence>
<name>A0ABP9ES38_9GAMM</name>
<evidence type="ECO:0000259" key="1">
    <source>
        <dbReference type="PROSITE" id="PS50980"/>
    </source>
</evidence>
<keyword evidence="4" id="KW-1185">Reference proteome</keyword>
<evidence type="ECO:0000313" key="4">
    <source>
        <dbReference type="Proteomes" id="UP001499988"/>
    </source>
</evidence>
<accession>A0ABP9ES38</accession>
<dbReference type="PROSITE" id="PS50980">
    <property type="entry name" value="COA_CT_NTER"/>
    <property type="match status" value="1"/>
</dbReference>
<dbReference type="InterPro" id="IPR011762">
    <property type="entry name" value="COA_CT_N"/>
</dbReference>
<proteinExistence type="predicted"/>
<comment type="caution">
    <text evidence="3">The sequence shown here is derived from an EMBL/GenBank/DDBJ whole genome shotgun (WGS) entry which is preliminary data.</text>
</comment>
<reference evidence="4" key="1">
    <citation type="journal article" date="2019" name="Int. J. Syst. Evol. Microbiol.">
        <title>The Global Catalogue of Microorganisms (GCM) 10K type strain sequencing project: providing services to taxonomists for standard genome sequencing and annotation.</title>
        <authorList>
            <consortium name="The Broad Institute Genomics Platform"/>
            <consortium name="The Broad Institute Genome Sequencing Center for Infectious Disease"/>
            <person name="Wu L."/>
            <person name="Ma J."/>
        </authorList>
    </citation>
    <scope>NUCLEOTIDE SEQUENCE [LARGE SCALE GENOMIC DNA]</scope>
    <source>
        <strain evidence="4">JCM 18401</strain>
    </source>
</reference>
<dbReference type="Pfam" id="PF01039">
    <property type="entry name" value="Carboxyl_trans"/>
    <property type="match status" value="1"/>
</dbReference>
<dbReference type="EMBL" id="BAABJZ010000016">
    <property type="protein sequence ID" value="GAA4879641.1"/>
    <property type="molecule type" value="Genomic_DNA"/>
</dbReference>
<dbReference type="PANTHER" id="PTHR43842">
    <property type="entry name" value="PROPIONYL-COA CARBOXYLASE BETA CHAIN"/>
    <property type="match status" value="1"/>
</dbReference>
<feature type="domain" description="CoA carboxyltransferase C-terminal" evidence="2">
    <location>
        <begin position="267"/>
        <end position="505"/>
    </location>
</feature>
<dbReference type="Proteomes" id="UP001499988">
    <property type="component" value="Unassembled WGS sequence"/>
</dbReference>
<evidence type="ECO:0000313" key="3">
    <source>
        <dbReference type="EMBL" id="GAA4879641.1"/>
    </source>
</evidence>
<dbReference type="Gene3D" id="3.90.226.10">
    <property type="entry name" value="2-enoyl-CoA Hydratase, Chain A, domain 1"/>
    <property type="match status" value="2"/>
</dbReference>
<organism evidence="3 4">
    <name type="scientific">Ferrimonas pelagia</name>
    <dbReference type="NCBI Taxonomy" id="1177826"/>
    <lineage>
        <taxon>Bacteria</taxon>
        <taxon>Pseudomonadati</taxon>
        <taxon>Pseudomonadota</taxon>
        <taxon>Gammaproteobacteria</taxon>
        <taxon>Alteromonadales</taxon>
        <taxon>Ferrimonadaceae</taxon>
        <taxon>Ferrimonas</taxon>
    </lineage>
</organism>
<dbReference type="InterPro" id="IPR011763">
    <property type="entry name" value="COA_CT_C"/>
</dbReference>
<dbReference type="InterPro" id="IPR029045">
    <property type="entry name" value="ClpP/crotonase-like_dom_sf"/>
</dbReference>
<dbReference type="InterPro" id="IPR051047">
    <property type="entry name" value="AccD/PCCB"/>
</dbReference>